<organism evidence="2 3">
    <name type="scientific">Arenimonas malthae CC-JY-1</name>
    <dbReference type="NCBI Taxonomy" id="1384054"/>
    <lineage>
        <taxon>Bacteria</taxon>
        <taxon>Pseudomonadati</taxon>
        <taxon>Pseudomonadota</taxon>
        <taxon>Gammaproteobacteria</taxon>
        <taxon>Lysobacterales</taxon>
        <taxon>Lysobacteraceae</taxon>
        <taxon>Arenimonas</taxon>
    </lineage>
</organism>
<keyword evidence="3" id="KW-1185">Reference proteome</keyword>
<dbReference type="PANTHER" id="PTHR43685:SF2">
    <property type="entry name" value="GLYCOSYLTRANSFERASE 2-LIKE DOMAIN-CONTAINING PROTEIN"/>
    <property type="match status" value="1"/>
</dbReference>
<feature type="domain" description="Glycosyltransferase 2-like" evidence="1">
    <location>
        <begin position="5"/>
        <end position="131"/>
    </location>
</feature>
<dbReference type="RefSeq" id="WP_052385722.1">
    <property type="nucleotide sequence ID" value="NZ_AVCH01000123.1"/>
</dbReference>
<sequence>MSRVSIVIPCYNAGDLLREAVDSALAQTHADTEVVVVDDGSTDPRTAEVLAALAGPRVTVIRQANAGPAAARNRAIEAATGEFILPLDADDRFDPTYAAKALAEMQRDPSLGIVYCDAMKFGAETGIWRLPAFSLREMAVDNVIFCSSLFRKADWATVGGYRESLRHGMEDYEFWLRILSLGRGVAKIPEPLFFYRIQERSRTTQFMEHRPNVVATYAEIFRANLDFFARHAEVLFEHRFQQYRELDHFRYRYGKLDQWIEKRGGWIKRFAQFVRRRL</sequence>
<dbReference type="Proteomes" id="UP000029392">
    <property type="component" value="Unassembled WGS sequence"/>
</dbReference>
<comment type="caution">
    <text evidence="2">The sequence shown here is derived from an EMBL/GenBank/DDBJ whole genome shotgun (WGS) entry which is preliminary data.</text>
</comment>
<dbReference type="InterPro" id="IPR001173">
    <property type="entry name" value="Glyco_trans_2-like"/>
</dbReference>
<accession>A0A091BD15</accession>
<dbReference type="Pfam" id="PF00535">
    <property type="entry name" value="Glycos_transf_2"/>
    <property type="match status" value="1"/>
</dbReference>
<dbReference type="AlphaFoldDB" id="A0A091BD15"/>
<evidence type="ECO:0000313" key="2">
    <source>
        <dbReference type="EMBL" id="KFN49397.1"/>
    </source>
</evidence>
<dbReference type="PATRIC" id="fig|1384054.3.peg.1049"/>
<dbReference type="EMBL" id="AVCH01000123">
    <property type="protein sequence ID" value="KFN49397.1"/>
    <property type="molecule type" value="Genomic_DNA"/>
</dbReference>
<protein>
    <recommendedName>
        <fullName evidence="1">Glycosyltransferase 2-like domain-containing protein</fullName>
    </recommendedName>
</protein>
<dbReference type="STRING" id="1384054.N790_05305"/>
<dbReference type="SUPFAM" id="SSF53448">
    <property type="entry name" value="Nucleotide-diphospho-sugar transferases"/>
    <property type="match status" value="1"/>
</dbReference>
<dbReference type="OrthoDB" id="9802649at2"/>
<gene>
    <name evidence="2" type="ORF">N790_05305</name>
</gene>
<evidence type="ECO:0000259" key="1">
    <source>
        <dbReference type="Pfam" id="PF00535"/>
    </source>
</evidence>
<dbReference type="InterPro" id="IPR050834">
    <property type="entry name" value="Glycosyltransf_2"/>
</dbReference>
<name>A0A091BD15_9GAMM</name>
<reference evidence="2 3" key="1">
    <citation type="submission" date="2013-09" db="EMBL/GenBank/DDBJ databases">
        <title>Genome sequencing of Arenimonas malthae.</title>
        <authorList>
            <person name="Chen F."/>
            <person name="Wang G."/>
        </authorList>
    </citation>
    <scope>NUCLEOTIDE SEQUENCE [LARGE SCALE GENOMIC DNA]</scope>
    <source>
        <strain evidence="2 3">CC-JY-1</strain>
    </source>
</reference>
<proteinExistence type="predicted"/>
<dbReference type="PANTHER" id="PTHR43685">
    <property type="entry name" value="GLYCOSYLTRANSFERASE"/>
    <property type="match status" value="1"/>
</dbReference>
<evidence type="ECO:0000313" key="3">
    <source>
        <dbReference type="Proteomes" id="UP000029392"/>
    </source>
</evidence>
<dbReference type="InterPro" id="IPR029044">
    <property type="entry name" value="Nucleotide-diphossugar_trans"/>
</dbReference>
<dbReference type="Gene3D" id="3.90.550.10">
    <property type="entry name" value="Spore Coat Polysaccharide Biosynthesis Protein SpsA, Chain A"/>
    <property type="match status" value="1"/>
</dbReference>
<dbReference type="eggNOG" id="COG1216">
    <property type="taxonomic scope" value="Bacteria"/>
</dbReference>